<keyword evidence="3" id="KW-0653">Protein transport</keyword>
<keyword evidence="2" id="KW-0813">Transport</keyword>
<accession>A0ABR2JUH3</accession>
<dbReference type="Gene3D" id="1.25.10.10">
    <property type="entry name" value="Leucine-rich Repeat Variant"/>
    <property type="match status" value="1"/>
</dbReference>
<evidence type="ECO:0000256" key="3">
    <source>
        <dbReference type="ARBA" id="ARBA00022927"/>
    </source>
</evidence>
<evidence type="ECO:0000256" key="2">
    <source>
        <dbReference type="ARBA" id="ARBA00022448"/>
    </source>
</evidence>
<dbReference type="Proteomes" id="UP001470230">
    <property type="component" value="Unassembled WGS sequence"/>
</dbReference>
<protein>
    <submittedName>
        <fullName evidence="4">Uncharacterized protein</fullName>
    </submittedName>
</protein>
<organism evidence="4 5">
    <name type="scientific">Tritrichomonas musculus</name>
    <dbReference type="NCBI Taxonomy" id="1915356"/>
    <lineage>
        <taxon>Eukaryota</taxon>
        <taxon>Metamonada</taxon>
        <taxon>Parabasalia</taxon>
        <taxon>Tritrichomonadida</taxon>
        <taxon>Tritrichomonadidae</taxon>
        <taxon>Tritrichomonas</taxon>
    </lineage>
</organism>
<comment type="caution">
    <text evidence="4">The sequence shown here is derived from an EMBL/GenBank/DDBJ whole genome shotgun (WGS) entry which is preliminary data.</text>
</comment>
<dbReference type="SUPFAM" id="SSF48371">
    <property type="entry name" value="ARM repeat"/>
    <property type="match status" value="1"/>
</dbReference>
<dbReference type="InterPro" id="IPR011989">
    <property type="entry name" value="ARM-like"/>
</dbReference>
<evidence type="ECO:0000313" key="4">
    <source>
        <dbReference type="EMBL" id="KAK8882283.1"/>
    </source>
</evidence>
<reference evidence="4 5" key="1">
    <citation type="submission" date="2024-04" db="EMBL/GenBank/DDBJ databases">
        <title>Tritrichomonas musculus Genome.</title>
        <authorList>
            <person name="Alves-Ferreira E."/>
            <person name="Grigg M."/>
            <person name="Lorenzi H."/>
            <person name="Galac M."/>
        </authorList>
    </citation>
    <scope>NUCLEOTIDE SEQUENCE [LARGE SCALE GENOMIC DNA]</scope>
    <source>
        <strain evidence="4 5">EAF2021</strain>
    </source>
</reference>
<dbReference type="EMBL" id="JAPFFF010000009">
    <property type="protein sequence ID" value="KAK8882283.1"/>
    <property type="molecule type" value="Genomic_DNA"/>
</dbReference>
<dbReference type="PANTHER" id="PTHR23316">
    <property type="entry name" value="IMPORTIN ALPHA"/>
    <property type="match status" value="1"/>
</dbReference>
<sequence>MFFGKSSYSQQSLQDLESLDAFGTLSKTACDMPFYQEEIQRNRSNRSLSLRRFNHTGSPFGLKNNGNLIQSSSDMLDASYALEVFNNPPTSQSSSKDIQNFEKYLSSIQKYSLKNPRAIKHSFNNKEIVESFTNLMSCDLPENTRIIILQIMCSLFPLCEKYQETFVDNIFLFLNDLLGSPNQDMVLSTLTLITVISNFSSYGRDALISLDTHVEISNLLLNILGNIPQNYAETNIEHVIDIASDSIYHLFANPAQIERHEILIDFLPNIVRILQALNPAMKSSINSIIMTMVEMSNKYPLLVPKYYEMNLFPFFIKLLNDEDLRGSALCLIGNCCCGANPSQIGVFLDEGLINYLLQFFQTDFATDSFWIFSNLLQSIPNVILPIISNQDFIQNVINIASSSSFDLKKEASYLLSTIIIFSGMANIKPFITNDVFDIFTDILSCGDQKIISRCIYAFAKFATAAVQEGPQACAKLLEIVASSDLLSTLESIAENKIDENISDKAELLHDQLISLQESNP</sequence>
<proteinExistence type="inferred from homology"/>
<comment type="similarity">
    <text evidence="1">Belongs to the importin alpha family.</text>
</comment>
<gene>
    <name evidence="4" type="ORF">M9Y10_044925</name>
</gene>
<name>A0ABR2JUH3_9EUKA</name>
<evidence type="ECO:0000256" key="1">
    <source>
        <dbReference type="ARBA" id="ARBA00010394"/>
    </source>
</evidence>
<keyword evidence="5" id="KW-1185">Reference proteome</keyword>
<dbReference type="InterPro" id="IPR016024">
    <property type="entry name" value="ARM-type_fold"/>
</dbReference>
<evidence type="ECO:0000313" key="5">
    <source>
        <dbReference type="Proteomes" id="UP001470230"/>
    </source>
</evidence>